<name>A0AAV1TW59_9STRA</name>
<organism evidence="1 2">
    <name type="scientific">Peronospora matthiolae</name>
    <dbReference type="NCBI Taxonomy" id="2874970"/>
    <lineage>
        <taxon>Eukaryota</taxon>
        <taxon>Sar</taxon>
        <taxon>Stramenopiles</taxon>
        <taxon>Oomycota</taxon>
        <taxon>Peronosporomycetes</taxon>
        <taxon>Peronosporales</taxon>
        <taxon>Peronosporaceae</taxon>
        <taxon>Peronospora</taxon>
    </lineage>
</organism>
<sequence>MSGHVMELKDLAMEKKGANCGLSEEDMCAVLLRSLPSIFESLVQAFWMSVAGFSSSDLLGKLIADEVRQR</sequence>
<accession>A0AAV1TW59</accession>
<dbReference type="AlphaFoldDB" id="A0AAV1TW59"/>
<reference evidence="1" key="1">
    <citation type="submission" date="2024-01" db="EMBL/GenBank/DDBJ databases">
        <authorList>
            <person name="Webb A."/>
        </authorList>
    </citation>
    <scope>NUCLEOTIDE SEQUENCE</scope>
    <source>
        <strain evidence="1">Pm1</strain>
    </source>
</reference>
<dbReference type="Pfam" id="PF14223">
    <property type="entry name" value="Retrotran_gag_2"/>
    <property type="match status" value="1"/>
</dbReference>
<dbReference type="EMBL" id="CAKLBY020000087">
    <property type="protein sequence ID" value="CAK7925462.1"/>
    <property type="molecule type" value="Genomic_DNA"/>
</dbReference>
<protein>
    <submittedName>
        <fullName evidence="1">Uncharacterized protein</fullName>
    </submittedName>
</protein>
<gene>
    <name evidence="1" type="ORF">PM001_LOCUS10612</name>
</gene>
<evidence type="ECO:0000313" key="1">
    <source>
        <dbReference type="EMBL" id="CAK7925462.1"/>
    </source>
</evidence>
<comment type="caution">
    <text evidence="1">The sequence shown here is derived from an EMBL/GenBank/DDBJ whole genome shotgun (WGS) entry which is preliminary data.</text>
</comment>
<evidence type="ECO:0000313" key="2">
    <source>
        <dbReference type="Proteomes" id="UP001162060"/>
    </source>
</evidence>
<proteinExistence type="predicted"/>
<dbReference type="Proteomes" id="UP001162060">
    <property type="component" value="Unassembled WGS sequence"/>
</dbReference>